<protein>
    <submittedName>
        <fullName evidence="1">Uncharacterized protein</fullName>
    </submittedName>
</protein>
<comment type="caution">
    <text evidence="1">The sequence shown here is derived from an EMBL/GenBank/DDBJ whole genome shotgun (WGS) entry which is preliminary data.</text>
</comment>
<dbReference type="EMBL" id="BAABLV010000048">
    <property type="protein sequence ID" value="GAA4908716.1"/>
    <property type="molecule type" value="Genomic_DNA"/>
</dbReference>
<evidence type="ECO:0000313" key="2">
    <source>
        <dbReference type="Proteomes" id="UP001501521"/>
    </source>
</evidence>
<dbReference type="RefSeq" id="WP_345584386.1">
    <property type="nucleotide sequence ID" value="NZ_BAABLV010000048.1"/>
</dbReference>
<sequence length="164" mass="18477">MIGLKLVAWHYRHVGEPNKDARDLGPLLQATRYAPHGEALWDDVEALQRWEYQDYLVGPYRAGRQLHADWEPASLERLVDILDGDGSTTLASHISRATRETVGELAGQLAALRAGDHRLLTDANRRLARREGATRRTRSRGSCVNRYCTHIARDVVPMPQLTSD</sequence>
<gene>
    <name evidence="1" type="ORF">GCM10025789_30350</name>
</gene>
<organism evidence="1 2">
    <name type="scientific">Tessaracoccus lubricantis</name>
    <dbReference type="NCBI Taxonomy" id="545543"/>
    <lineage>
        <taxon>Bacteria</taxon>
        <taxon>Bacillati</taxon>
        <taxon>Actinomycetota</taxon>
        <taxon>Actinomycetes</taxon>
        <taxon>Propionibacteriales</taxon>
        <taxon>Propionibacteriaceae</taxon>
        <taxon>Tessaracoccus</taxon>
    </lineage>
</organism>
<proteinExistence type="predicted"/>
<accession>A0ABP9FN08</accession>
<name>A0ABP9FN08_9ACTN</name>
<reference evidence="2" key="1">
    <citation type="journal article" date="2019" name="Int. J. Syst. Evol. Microbiol.">
        <title>The Global Catalogue of Microorganisms (GCM) 10K type strain sequencing project: providing services to taxonomists for standard genome sequencing and annotation.</title>
        <authorList>
            <consortium name="The Broad Institute Genomics Platform"/>
            <consortium name="The Broad Institute Genome Sequencing Center for Infectious Disease"/>
            <person name="Wu L."/>
            <person name="Ma J."/>
        </authorList>
    </citation>
    <scope>NUCLEOTIDE SEQUENCE [LARGE SCALE GENOMIC DNA]</scope>
    <source>
        <strain evidence="2">JCM 19125</strain>
    </source>
</reference>
<evidence type="ECO:0000313" key="1">
    <source>
        <dbReference type="EMBL" id="GAA4908716.1"/>
    </source>
</evidence>
<keyword evidence="2" id="KW-1185">Reference proteome</keyword>
<dbReference type="Proteomes" id="UP001501521">
    <property type="component" value="Unassembled WGS sequence"/>
</dbReference>